<dbReference type="Proteomes" id="UP000005025">
    <property type="component" value="Unassembled WGS sequence"/>
</dbReference>
<dbReference type="PROSITE" id="PS50968">
    <property type="entry name" value="BIOTINYL_LIPOYL"/>
    <property type="match status" value="1"/>
</dbReference>
<dbReference type="SUPFAM" id="SSF51230">
    <property type="entry name" value="Single hybrid motif"/>
    <property type="match status" value="1"/>
</dbReference>
<organism evidence="4 5">
    <name type="scientific">Lentilactobacillus kisonensis F0435</name>
    <dbReference type="NCBI Taxonomy" id="797516"/>
    <lineage>
        <taxon>Bacteria</taxon>
        <taxon>Bacillati</taxon>
        <taxon>Bacillota</taxon>
        <taxon>Bacilli</taxon>
        <taxon>Lactobacillales</taxon>
        <taxon>Lactobacillaceae</taxon>
        <taxon>Lentilactobacillus</taxon>
    </lineage>
</organism>
<dbReference type="InterPro" id="IPR002930">
    <property type="entry name" value="GCV_H"/>
</dbReference>
<comment type="caution">
    <text evidence="4">The sequence shown here is derived from an EMBL/GenBank/DDBJ whole genome shotgun (WGS) entry which is preliminary data.</text>
</comment>
<dbReference type="Gene3D" id="2.40.50.100">
    <property type="match status" value="1"/>
</dbReference>
<dbReference type="Pfam" id="PF01597">
    <property type="entry name" value="GCV_H"/>
    <property type="match status" value="1"/>
</dbReference>
<evidence type="ECO:0000313" key="4">
    <source>
        <dbReference type="EMBL" id="EHO48087.1"/>
    </source>
</evidence>
<dbReference type="GO" id="GO:0019464">
    <property type="term" value="P:glycine decarboxylation via glycine cleavage system"/>
    <property type="evidence" value="ECO:0007669"/>
    <property type="project" value="InterPro"/>
</dbReference>
<dbReference type="InterPro" id="IPR033753">
    <property type="entry name" value="GCV_H/Fam206"/>
</dbReference>
<keyword evidence="2" id="KW-0450">Lipoyl</keyword>
<dbReference type="InterPro" id="IPR003016">
    <property type="entry name" value="2-oxoA_DH_lipoyl-BS"/>
</dbReference>
<feature type="domain" description="Lipoyl-binding" evidence="3">
    <location>
        <begin position="27"/>
        <end position="109"/>
    </location>
</feature>
<dbReference type="AlphaFoldDB" id="H1LJX1"/>
<dbReference type="EMBL" id="AGRJ01000247">
    <property type="protein sequence ID" value="EHO48087.1"/>
    <property type="molecule type" value="Genomic_DNA"/>
</dbReference>
<dbReference type="PATRIC" id="fig|797516.3.peg.2626"/>
<gene>
    <name evidence="4" type="ORF">HMPREF9104_02914</name>
</gene>
<sequence>MKIRNFRKEIISMDTNYYWIDEDSNGVVTIGLTDAGQNELGNITFVSLPKVGDKLTTSDTLLDVEADKAVSDIDSPVAGTVVEINQQAQSNPSILNESDKSKSWIAKIQK</sequence>
<dbReference type="InterPro" id="IPR000089">
    <property type="entry name" value="Biotin_lipoyl"/>
</dbReference>
<dbReference type="PROSITE" id="PS00189">
    <property type="entry name" value="LIPOYL"/>
    <property type="match status" value="1"/>
</dbReference>
<accession>H1LJX1</accession>
<dbReference type="GO" id="GO:0005960">
    <property type="term" value="C:glycine cleavage complex"/>
    <property type="evidence" value="ECO:0007669"/>
    <property type="project" value="InterPro"/>
</dbReference>
<proteinExistence type="inferred from homology"/>
<evidence type="ECO:0000259" key="3">
    <source>
        <dbReference type="PROSITE" id="PS50968"/>
    </source>
</evidence>
<dbReference type="GO" id="GO:0009249">
    <property type="term" value="P:protein lipoylation"/>
    <property type="evidence" value="ECO:0007669"/>
    <property type="project" value="TreeGrafter"/>
</dbReference>
<dbReference type="HOGENOM" id="CLU_097408_3_1_9"/>
<dbReference type="STRING" id="797516.HMPREF9104_02914"/>
<reference evidence="4 5" key="1">
    <citation type="submission" date="2011-09" db="EMBL/GenBank/DDBJ databases">
        <authorList>
            <person name="Weinstock G."/>
            <person name="Sodergren E."/>
            <person name="Clifton S."/>
            <person name="Fulton L."/>
            <person name="Fulton B."/>
            <person name="Courtney L."/>
            <person name="Fronick C."/>
            <person name="Harrison M."/>
            <person name="Strong C."/>
            <person name="Farmer C."/>
            <person name="Delahaunty K."/>
            <person name="Markovic C."/>
            <person name="Hall O."/>
            <person name="Minx P."/>
            <person name="Tomlinson C."/>
            <person name="Mitreva M."/>
            <person name="Hou S."/>
            <person name="Chen J."/>
            <person name="Wollam A."/>
            <person name="Pepin K.H."/>
            <person name="Johnson M."/>
            <person name="Bhonagiri V."/>
            <person name="Zhang X."/>
            <person name="Suruliraj S."/>
            <person name="Warren W."/>
            <person name="Chinwalla A."/>
            <person name="Mardis E.R."/>
            <person name="Wilson R.K."/>
        </authorList>
    </citation>
    <scope>NUCLEOTIDE SEQUENCE [LARGE SCALE GENOMIC DNA]</scope>
    <source>
        <strain evidence="4 5">F0435</strain>
    </source>
</reference>
<name>H1LJX1_9LACO</name>
<protein>
    <submittedName>
        <fullName evidence="4">Glycine cleavage H-protein</fullName>
    </submittedName>
</protein>
<dbReference type="PANTHER" id="PTHR11715:SF3">
    <property type="entry name" value="GLYCINE CLEAVAGE SYSTEM H PROTEIN-RELATED"/>
    <property type="match status" value="1"/>
</dbReference>
<dbReference type="CDD" id="cd06848">
    <property type="entry name" value="GCS_H"/>
    <property type="match status" value="1"/>
</dbReference>
<evidence type="ECO:0000256" key="1">
    <source>
        <dbReference type="ARBA" id="ARBA00009249"/>
    </source>
</evidence>
<evidence type="ECO:0000313" key="5">
    <source>
        <dbReference type="Proteomes" id="UP000005025"/>
    </source>
</evidence>
<comment type="similarity">
    <text evidence="1">Belongs to the GcvH family.</text>
</comment>
<dbReference type="GO" id="GO:0005737">
    <property type="term" value="C:cytoplasm"/>
    <property type="evidence" value="ECO:0007669"/>
    <property type="project" value="TreeGrafter"/>
</dbReference>
<evidence type="ECO:0000256" key="2">
    <source>
        <dbReference type="ARBA" id="ARBA00022823"/>
    </source>
</evidence>
<dbReference type="InterPro" id="IPR011053">
    <property type="entry name" value="Single_hybrid_motif"/>
</dbReference>
<dbReference type="PANTHER" id="PTHR11715">
    <property type="entry name" value="GLYCINE CLEAVAGE SYSTEM H PROTEIN"/>
    <property type="match status" value="1"/>
</dbReference>